<evidence type="ECO:0000313" key="3">
    <source>
        <dbReference type="Proteomes" id="UP001438953"/>
    </source>
</evidence>
<evidence type="ECO:0000313" key="2">
    <source>
        <dbReference type="EMBL" id="MER5173429.1"/>
    </source>
</evidence>
<name>A0ABV1SLQ9_9RHOB</name>
<protein>
    <submittedName>
        <fullName evidence="2">Uncharacterized protein</fullName>
    </submittedName>
</protein>
<proteinExistence type="predicted"/>
<sequence length="102" mass="11662">MDRELNYCEVINFSEAKHKHNLKHPRLEIDLERYRKYLDACDMSDDQKADFVNALWTVIVAFVGFGYKVQRKPEGGAQIIEFPSIDATSPNSSKQLGEKANA</sequence>
<keyword evidence="3" id="KW-1185">Reference proteome</keyword>
<gene>
    <name evidence="2" type="ORF">VSX56_16810</name>
</gene>
<organism evidence="2 3">
    <name type="scientific">Thioclava kandeliae</name>
    <dbReference type="NCBI Taxonomy" id="3070818"/>
    <lineage>
        <taxon>Bacteria</taxon>
        <taxon>Pseudomonadati</taxon>
        <taxon>Pseudomonadota</taxon>
        <taxon>Alphaproteobacteria</taxon>
        <taxon>Rhodobacterales</taxon>
        <taxon>Paracoccaceae</taxon>
        <taxon>Thioclava</taxon>
    </lineage>
</organism>
<reference evidence="2 3" key="1">
    <citation type="submission" date="2024-01" db="EMBL/GenBank/DDBJ databases">
        <authorList>
            <person name="Deng Y."/>
            <person name="Su J."/>
        </authorList>
    </citation>
    <scope>NUCLEOTIDE SEQUENCE [LARGE SCALE GENOMIC DNA]</scope>
    <source>
        <strain evidence="2 3">CPCC 100088</strain>
    </source>
</reference>
<accession>A0ABV1SLQ9</accession>
<dbReference type="RefSeq" id="WP_350938751.1">
    <property type="nucleotide sequence ID" value="NZ_JAYWLC010000018.1"/>
</dbReference>
<evidence type="ECO:0000256" key="1">
    <source>
        <dbReference type="SAM" id="MobiDB-lite"/>
    </source>
</evidence>
<reference evidence="2 3" key="2">
    <citation type="submission" date="2024-06" db="EMBL/GenBank/DDBJ databases">
        <title>Thioclava kandeliae sp. nov. from a rhizosphere soil sample of Kandelia candel in a mangrove.</title>
        <authorList>
            <person name="Mu T."/>
        </authorList>
    </citation>
    <scope>NUCLEOTIDE SEQUENCE [LARGE SCALE GENOMIC DNA]</scope>
    <source>
        <strain evidence="2 3">CPCC 100088</strain>
    </source>
</reference>
<feature type="region of interest" description="Disordered" evidence="1">
    <location>
        <begin position="83"/>
        <end position="102"/>
    </location>
</feature>
<comment type="caution">
    <text evidence="2">The sequence shown here is derived from an EMBL/GenBank/DDBJ whole genome shotgun (WGS) entry which is preliminary data.</text>
</comment>
<dbReference type="EMBL" id="JAYWLC010000018">
    <property type="protein sequence ID" value="MER5173429.1"/>
    <property type="molecule type" value="Genomic_DNA"/>
</dbReference>
<feature type="compositionally biased region" description="Polar residues" evidence="1">
    <location>
        <begin position="86"/>
        <end position="95"/>
    </location>
</feature>
<dbReference type="Proteomes" id="UP001438953">
    <property type="component" value="Unassembled WGS sequence"/>
</dbReference>